<evidence type="ECO:0000313" key="11">
    <source>
        <dbReference type="EMBL" id="SSX04552.1"/>
    </source>
</evidence>
<comment type="function">
    <text evidence="10">Regulatory subunit of the dolichol-phosphate mannose (DPM) synthase complex; essential for the ER localization.</text>
</comment>
<proteinExistence type="inferred from homology"/>
<comment type="subunit">
    <text evidence="9">Component of the dolichol-phosphate mannose (DPM) synthase complex composed of DPM1, DPM2 and DPM3; in the complex interacts directly with DPM3. Component of the glycosylphosphatidylinositol-N-acetylglucosaminyltransferase (GPI-GnT) complex composed at least by PIGA, PIGC, PIGH, PIGP, PIGQ, PIGY and DPM2. Interacts with PIGA, PIGC and PIGQ.</text>
</comment>
<accession>A0A336M3U2</accession>
<sequence>MASNSLTGKIIVIFCLAVFIYYIIWVSVLPFLLVDETNWIHSLFPPYQYAFLIPAIFGSCLIGGLSIYTLYNLRGLVNIF</sequence>
<comment type="pathway">
    <text evidence="10">Protein modification; protein glycosylation.</text>
</comment>
<evidence type="ECO:0000256" key="4">
    <source>
        <dbReference type="ARBA" id="ARBA00022692"/>
    </source>
</evidence>
<feature type="transmembrane region" description="Helical" evidence="10">
    <location>
        <begin position="46"/>
        <end position="71"/>
    </location>
</feature>
<dbReference type="InterPro" id="IPR009914">
    <property type="entry name" value="DPM2"/>
</dbReference>
<evidence type="ECO:0000256" key="7">
    <source>
        <dbReference type="ARBA" id="ARBA00023136"/>
    </source>
</evidence>
<dbReference type="GO" id="GO:0180047">
    <property type="term" value="P:dolichol phosphate mannose biosynthetic process"/>
    <property type="evidence" value="ECO:0007669"/>
    <property type="project" value="InterPro"/>
</dbReference>
<dbReference type="PANTHER" id="PTHR15039">
    <property type="entry name" value="DOLICHOL PHOSPHATE-MANNOSE BIOSYNTHESIS REGULATORY PROTEIN"/>
    <property type="match status" value="1"/>
</dbReference>
<evidence type="ECO:0000256" key="6">
    <source>
        <dbReference type="ARBA" id="ARBA00022989"/>
    </source>
</evidence>
<dbReference type="UniPathway" id="UPA00378"/>
<dbReference type="EMBL" id="UFQS01000520">
    <property type="protein sequence ID" value="SSX04552.1"/>
    <property type="molecule type" value="Genomic_DNA"/>
</dbReference>
<dbReference type="GO" id="GO:0030234">
    <property type="term" value="F:enzyme regulator activity"/>
    <property type="evidence" value="ECO:0007669"/>
    <property type="project" value="UniProtKB-UniRule"/>
</dbReference>
<reference evidence="11" key="1">
    <citation type="submission" date="2018-04" db="EMBL/GenBank/DDBJ databases">
        <authorList>
            <person name="Go L.Y."/>
            <person name="Mitchell J.A."/>
        </authorList>
    </citation>
    <scope>NUCLEOTIDE SEQUENCE</scope>
    <source>
        <tissue evidence="11">Whole organism</tissue>
    </source>
</reference>
<protein>
    <recommendedName>
        <fullName evidence="3 10">Dolichol phosphate-mannose biosynthesis regulatory protein</fullName>
    </recommendedName>
</protein>
<dbReference type="PANTHER" id="PTHR15039:SF11">
    <property type="entry name" value="DOLICHOL PHOSPHATE-MANNOSE BIOSYNTHESIS REGULATORY PROTEIN"/>
    <property type="match status" value="1"/>
</dbReference>
<reference evidence="12" key="2">
    <citation type="submission" date="2018-07" db="EMBL/GenBank/DDBJ databases">
        <authorList>
            <person name="Quirk P.G."/>
            <person name="Krulwich T.A."/>
        </authorList>
    </citation>
    <scope>NUCLEOTIDE SEQUENCE</scope>
</reference>
<dbReference type="AlphaFoldDB" id="A0A336M3U2"/>
<keyword evidence="7 10" id="KW-0472">Membrane</keyword>
<dbReference type="VEuPathDB" id="VectorBase:CSON011709"/>
<dbReference type="GO" id="GO:0005789">
    <property type="term" value="C:endoplasmic reticulum membrane"/>
    <property type="evidence" value="ECO:0007669"/>
    <property type="project" value="UniProtKB-SubCell"/>
</dbReference>
<comment type="function">
    <text evidence="8">Regulates the biosynthesis of dolichol phosphate-mannose. Regulatory subunit of the dolichol-phosphate mannose (DPM) synthase complex; essential for the ER localization and stable expression of DPM1. Part of the glycosylphosphatidylinositol-N-acetylglucosaminyltransferase (GPI-GnT) complex that catalyzes the transfer of N-acetylglucosamine from UDP-N-acetylglucosamine to phosphatidylinositol and participates in the first step of GPI biosynthesis. May act by regulating the GPI-GNT complex.</text>
</comment>
<dbReference type="GO" id="GO:0033185">
    <property type="term" value="C:dolichol-phosphate-mannose synthase complex"/>
    <property type="evidence" value="ECO:0007669"/>
    <property type="project" value="TreeGrafter"/>
</dbReference>
<evidence type="ECO:0000256" key="1">
    <source>
        <dbReference type="ARBA" id="ARBA00004477"/>
    </source>
</evidence>
<dbReference type="GO" id="GO:0006506">
    <property type="term" value="P:GPI anchor biosynthetic process"/>
    <property type="evidence" value="ECO:0007669"/>
    <property type="project" value="TreeGrafter"/>
</dbReference>
<dbReference type="EMBL" id="UFQT01000520">
    <property type="protein sequence ID" value="SSX24915.1"/>
    <property type="molecule type" value="Genomic_DNA"/>
</dbReference>
<gene>
    <name evidence="12" type="primary">CSON011709</name>
</gene>
<dbReference type="Pfam" id="PF07297">
    <property type="entry name" value="DPM2"/>
    <property type="match status" value="1"/>
</dbReference>
<keyword evidence="6 10" id="KW-1133">Transmembrane helix</keyword>
<dbReference type="OMA" id="ETNWIHS"/>
<feature type="transmembrane region" description="Helical" evidence="10">
    <location>
        <begin position="12"/>
        <end position="34"/>
    </location>
</feature>
<evidence type="ECO:0000256" key="3">
    <source>
        <dbReference type="ARBA" id="ARBA00018157"/>
    </source>
</evidence>
<evidence type="ECO:0000313" key="12">
    <source>
        <dbReference type="EMBL" id="SSX24915.1"/>
    </source>
</evidence>
<keyword evidence="4 10" id="KW-0812">Transmembrane</keyword>
<evidence type="ECO:0000256" key="5">
    <source>
        <dbReference type="ARBA" id="ARBA00022824"/>
    </source>
</evidence>
<evidence type="ECO:0000256" key="9">
    <source>
        <dbReference type="ARBA" id="ARBA00046896"/>
    </source>
</evidence>
<evidence type="ECO:0000256" key="8">
    <source>
        <dbReference type="ARBA" id="ARBA00045174"/>
    </source>
</evidence>
<comment type="subcellular location">
    <subcellularLocation>
        <location evidence="1 10">Endoplasmic reticulum membrane</location>
        <topology evidence="1 10">Multi-pass membrane protein</topology>
    </subcellularLocation>
</comment>
<comment type="similarity">
    <text evidence="2 10">Belongs to the DPM2 family.</text>
</comment>
<organism evidence="12">
    <name type="scientific">Culicoides sonorensis</name>
    <name type="common">Biting midge</name>
    <dbReference type="NCBI Taxonomy" id="179676"/>
    <lineage>
        <taxon>Eukaryota</taxon>
        <taxon>Metazoa</taxon>
        <taxon>Ecdysozoa</taxon>
        <taxon>Arthropoda</taxon>
        <taxon>Hexapoda</taxon>
        <taxon>Insecta</taxon>
        <taxon>Pterygota</taxon>
        <taxon>Neoptera</taxon>
        <taxon>Endopterygota</taxon>
        <taxon>Diptera</taxon>
        <taxon>Nematocera</taxon>
        <taxon>Chironomoidea</taxon>
        <taxon>Ceratopogonidae</taxon>
        <taxon>Ceratopogoninae</taxon>
        <taxon>Culicoides</taxon>
        <taxon>Monoculicoides</taxon>
    </lineage>
</organism>
<keyword evidence="5 10" id="KW-0256">Endoplasmic reticulum</keyword>
<evidence type="ECO:0000256" key="10">
    <source>
        <dbReference type="RuleBase" id="RU365084"/>
    </source>
</evidence>
<name>A0A336M3U2_CULSO</name>
<evidence type="ECO:0000256" key="2">
    <source>
        <dbReference type="ARBA" id="ARBA00005478"/>
    </source>
</evidence>